<keyword evidence="3 6" id="KW-1133">Transmembrane helix</keyword>
<dbReference type="InterPro" id="IPR036259">
    <property type="entry name" value="MFS_trans_sf"/>
</dbReference>
<evidence type="ECO:0000256" key="6">
    <source>
        <dbReference type="SAM" id="Phobius"/>
    </source>
</evidence>
<dbReference type="Pfam" id="PF07690">
    <property type="entry name" value="MFS_1"/>
    <property type="match status" value="1"/>
</dbReference>
<keyword evidence="4 6" id="KW-0472">Membrane</keyword>
<dbReference type="Gene3D" id="1.20.1720.10">
    <property type="entry name" value="Multidrug resistance protein D"/>
    <property type="match status" value="1"/>
</dbReference>
<comment type="subcellular location">
    <subcellularLocation>
        <location evidence="1">Cell membrane</location>
        <topology evidence="1">Multi-pass membrane protein</topology>
    </subcellularLocation>
</comment>
<feature type="transmembrane region" description="Helical" evidence="6">
    <location>
        <begin position="12"/>
        <end position="38"/>
    </location>
</feature>
<evidence type="ECO:0000256" key="2">
    <source>
        <dbReference type="ARBA" id="ARBA00022692"/>
    </source>
</evidence>
<dbReference type="PROSITE" id="PS50850">
    <property type="entry name" value="MFS"/>
    <property type="match status" value="1"/>
</dbReference>
<feature type="non-terminal residue" evidence="8">
    <location>
        <position position="1"/>
    </location>
</feature>
<feature type="transmembrane region" description="Helical" evidence="6">
    <location>
        <begin position="139"/>
        <end position="161"/>
    </location>
</feature>
<evidence type="ECO:0000313" key="9">
    <source>
        <dbReference type="Proteomes" id="UP000297948"/>
    </source>
</evidence>
<feature type="transmembrane region" description="Helical" evidence="6">
    <location>
        <begin position="266"/>
        <end position="295"/>
    </location>
</feature>
<evidence type="ECO:0000313" key="8">
    <source>
        <dbReference type="EMBL" id="TGB17176.1"/>
    </source>
</evidence>
<reference evidence="8 9" key="1">
    <citation type="submission" date="2019-03" db="EMBL/GenBank/DDBJ databases">
        <authorList>
            <person name="Gonzalez-Pimentel J.L."/>
        </authorList>
    </citation>
    <scope>NUCLEOTIDE SEQUENCE [LARGE SCALE GENOMIC DNA]</scope>
    <source>
        <strain evidence="8 9">JCM 31289</strain>
    </source>
</reference>
<feature type="transmembrane region" description="Helical" evidence="6">
    <location>
        <begin position="355"/>
        <end position="375"/>
    </location>
</feature>
<feature type="transmembrane region" description="Helical" evidence="6">
    <location>
        <begin position="167"/>
        <end position="188"/>
    </location>
</feature>
<feature type="transmembrane region" description="Helical" evidence="6">
    <location>
        <begin position="396"/>
        <end position="418"/>
    </location>
</feature>
<evidence type="ECO:0000256" key="4">
    <source>
        <dbReference type="ARBA" id="ARBA00023136"/>
    </source>
</evidence>
<dbReference type="RefSeq" id="WP_135337486.1">
    <property type="nucleotide sequence ID" value="NZ_SRID01000019.1"/>
</dbReference>
<dbReference type="GO" id="GO:0005886">
    <property type="term" value="C:plasma membrane"/>
    <property type="evidence" value="ECO:0007669"/>
    <property type="project" value="UniProtKB-SubCell"/>
</dbReference>
<feature type="transmembrane region" description="Helical" evidence="6">
    <location>
        <begin position="430"/>
        <end position="450"/>
    </location>
</feature>
<gene>
    <name evidence="8" type="ORF">E4099_03860</name>
</gene>
<dbReference type="PANTHER" id="PTHR42718">
    <property type="entry name" value="MAJOR FACILITATOR SUPERFAMILY MULTIDRUG TRANSPORTER MFSC"/>
    <property type="match status" value="1"/>
</dbReference>
<feature type="transmembrane region" description="Helical" evidence="6">
    <location>
        <begin position="307"/>
        <end position="324"/>
    </location>
</feature>
<comment type="caution">
    <text evidence="8">The sequence shown here is derived from an EMBL/GenBank/DDBJ whole genome shotgun (WGS) entry which is preliminary data.</text>
</comment>
<dbReference type="AlphaFoldDB" id="A0A4Z0HC75"/>
<feature type="transmembrane region" description="Helical" evidence="6">
    <location>
        <begin position="50"/>
        <end position="69"/>
    </location>
</feature>
<proteinExistence type="predicted"/>
<feature type="transmembrane region" description="Helical" evidence="6">
    <location>
        <begin position="81"/>
        <end position="99"/>
    </location>
</feature>
<sequence>GPGRAPDPRRWLVLAVASAAQFLAVLDVIAVNIAFPAIGDDFGAASTARLSWVLNAYTIVLTALLVPAGRLADRSGGRRSFLTGLVVFGVASVGCGAAPGLEALIAARVLQGVGAAVLVPTSLSLALPGFPQRERATALGIWTAVSAVAASTGPLIGGALAASSWRWIFLINVPVVVAAALAGLRLLPRTAPGDRHGLDPVGTLLVLLCTGCLATAFVTAEDWGRTSAGTLGMLAAGLLAGALGVRHMRRAKDPVIDPELFRTPGFPAAGLGIFAYFLAYSAMLLSITLLCTGVWGFSVQRTGLAVAPWPGTVLVVSALSGRIVGAIGERVAGAVGSLSFVAASLWWLVGVEQRAHYAVALLPGLVLAGVGTGLYQPVAFAAAGRLPVRLLSLGSGVLMMARQGGTALGVAVLVALTGSTQHAPLPPLRAGWVFAAAMSIAATAAVVRWGSARRAPR</sequence>
<dbReference type="InterPro" id="IPR020846">
    <property type="entry name" value="MFS_dom"/>
</dbReference>
<accession>A0A4Z0HC75</accession>
<feature type="transmembrane region" description="Helical" evidence="6">
    <location>
        <begin position="200"/>
        <end position="220"/>
    </location>
</feature>
<keyword evidence="9" id="KW-1185">Reference proteome</keyword>
<evidence type="ECO:0000256" key="3">
    <source>
        <dbReference type="ARBA" id="ARBA00022989"/>
    </source>
</evidence>
<dbReference type="InterPro" id="IPR011701">
    <property type="entry name" value="MFS"/>
</dbReference>
<dbReference type="Proteomes" id="UP000297948">
    <property type="component" value="Unassembled WGS sequence"/>
</dbReference>
<dbReference type="Gene3D" id="1.20.1250.20">
    <property type="entry name" value="MFS general substrate transporter like domains"/>
    <property type="match status" value="1"/>
</dbReference>
<dbReference type="PRINTS" id="PR01036">
    <property type="entry name" value="TCRTETB"/>
</dbReference>
<dbReference type="CDD" id="cd17321">
    <property type="entry name" value="MFS_MMR_MDR_like"/>
    <property type="match status" value="1"/>
</dbReference>
<dbReference type="SUPFAM" id="SSF103473">
    <property type="entry name" value="MFS general substrate transporter"/>
    <property type="match status" value="1"/>
</dbReference>
<dbReference type="GO" id="GO:0022857">
    <property type="term" value="F:transmembrane transporter activity"/>
    <property type="evidence" value="ECO:0007669"/>
    <property type="project" value="InterPro"/>
</dbReference>
<feature type="transmembrane region" description="Helical" evidence="6">
    <location>
        <begin position="105"/>
        <end position="127"/>
    </location>
</feature>
<dbReference type="GO" id="GO:0046677">
    <property type="term" value="P:response to antibiotic"/>
    <property type="evidence" value="ECO:0007669"/>
    <property type="project" value="UniProtKB-KW"/>
</dbReference>
<evidence type="ECO:0000256" key="1">
    <source>
        <dbReference type="ARBA" id="ARBA00004651"/>
    </source>
</evidence>
<feature type="transmembrane region" description="Helical" evidence="6">
    <location>
        <begin position="331"/>
        <end position="349"/>
    </location>
</feature>
<evidence type="ECO:0000259" key="7">
    <source>
        <dbReference type="PROSITE" id="PS50850"/>
    </source>
</evidence>
<keyword evidence="2 6" id="KW-0812">Transmembrane</keyword>
<keyword evidence="5" id="KW-0046">Antibiotic resistance</keyword>
<dbReference type="PANTHER" id="PTHR42718:SF48">
    <property type="entry name" value="CONSERVED TWO-DOMAIN MEMBRANE PROTEIN-RELATED"/>
    <property type="match status" value="1"/>
</dbReference>
<name>A0A4Z0HC75_9ACTN</name>
<dbReference type="OrthoDB" id="7375466at2"/>
<dbReference type="EMBL" id="SRID01000019">
    <property type="protein sequence ID" value="TGB17176.1"/>
    <property type="molecule type" value="Genomic_DNA"/>
</dbReference>
<feature type="transmembrane region" description="Helical" evidence="6">
    <location>
        <begin position="226"/>
        <end position="245"/>
    </location>
</feature>
<evidence type="ECO:0000256" key="5">
    <source>
        <dbReference type="ARBA" id="ARBA00023251"/>
    </source>
</evidence>
<organism evidence="8 9">
    <name type="scientific">Streptomyces palmae</name>
    <dbReference type="NCBI Taxonomy" id="1701085"/>
    <lineage>
        <taxon>Bacteria</taxon>
        <taxon>Bacillati</taxon>
        <taxon>Actinomycetota</taxon>
        <taxon>Actinomycetes</taxon>
        <taxon>Kitasatosporales</taxon>
        <taxon>Streptomycetaceae</taxon>
        <taxon>Streptomyces</taxon>
    </lineage>
</organism>
<feature type="domain" description="Major facilitator superfamily (MFS) profile" evidence="7">
    <location>
        <begin position="13"/>
        <end position="453"/>
    </location>
</feature>
<protein>
    <submittedName>
        <fullName evidence="8">MFS transporter</fullName>
    </submittedName>
</protein>